<proteinExistence type="predicted"/>
<dbReference type="EMBL" id="BGZK01000190">
    <property type="protein sequence ID" value="GBP27226.1"/>
    <property type="molecule type" value="Genomic_DNA"/>
</dbReference>
<organism evidence="2 3">
    <name type="scientific">Eumeta variegata</name>
    <name type="common">Bagworm moth</name>
    <name type="synonym">Eumeta japonica</name>
    <dbReference type="NCBI Taxonomy" id="151549"/>
    <lineage>
        <taxon>Eukaryota</taxon>
        <taxon>Metazoa</taxon>
        <taxon>Ecdysozoa</taxon>
        <taxon>Arthropoda</taxon>
        <taxon>Hexapoda</taxon>
        <taxon>Insecta</taxon>
        <taxon>Pterygota</taxon>
        <taxon>Neoptera</taxon>
        <taxon>Endopterygota</taxon>
        <taxon>Lepidoptera</taxon>
        <taxon>Glossata</taxon>
        <taxon>Ditrysia</taxon>
        <taxon>Tineoidea</taxon>
        <taxon>Psychidae</taxon>
        <taxon>Oiketicinae</taxon>
        <taxon>Eumeta</taxon>
    </lineage>
</organism>
<keyword evidence="3" id="KW-1185">Reference proteome</keyword>
<dbReference type="AlphaFoldDB" id="A0A4C1UML0"/>
<protein>
    <submittedName>
        <fullName evidence="2">Uncharacterized protein</fullName>
    </submittedName>
</protein>
<accession>A0A4C1UML0</accession>
<gene>
    <name evidence="2" type="ORF">EVAR_15999_1</name>
</gene>
<sequence length="100" mass="11518">MKTRRARGWRRRARRANRSGVRYYFVKILVYKNSRGRGRGPPGRARLRRAKFTQKLQKNAAERARPGTAAFILCPRRRPLAAVGRRRPPGATAGPARRPR</sequence>
<evidence type="ECO:0000256" key="1">
    <source>
        <dbReference type="SAM" id="MobiDB-lite"/>
    </source>
</evidence>
<dbReference type="Proteomes" id="UP000299102">
    <property type="component" value="Unassembled WGS sequence"/>
</dbReference>
<comment type="caution">
    <text evidence="2">The sequence shown here is derived from an EMBL/GenBank/DDBJ whole genome shotgun (WGS) entry which is preliminary data.</text>
</comment>
<feature type="compositionally biased region" description="Low complexity" evidence="1">
    <location>
        <begin position="89"/>
        <end position="100"/>
    </location>
</feature>
<evidence type="ECO:0000313" key="2">
    <source>
        <dbReference type="EMBL" id="GBP27226.1"/>
    </source>
</evidence>
<feature type="region of interest" description="Disordered" evidence="1">
    <location>
        <begin position="80"/>
        <end position="100"/>
    </location>
</feature>
<reference evidence="2 3" key="1">
    <citation type="journal article" date="2019" name="Commun. Biol.">
        <title>The bagworm genome reveals a unique fibroin gene that provides high tensile strength.</title>
        <authorList>
            <person name="Kono N."/>
            <person name="Nakamura H."/>
            <person name="Ohtoshi R."/>
            <person name="Tomita M."/>
            <person name="Numata K."/>
            <person name="Arakawa K."/>
        </authorList>
    </citation>
    <scope>NUCLEOTIDE SEQUENCE [LARGE SCALE GENOMIC DNA]</scope>
</reference>
<evidence type="ECO:0000313" key="3">
    <source>
        <dbReference type="Proteomes" id="UP000299102"/>
    </source>
</evidence>
<name>A0A4C1UML0_EUMVA</name>